<dbReference type="InterPro" id="IPR032758">
    <property type="entry name" value="MqsA/HigA-2"/>
</dbReference>
<dbReference type="AlphaFoldDB" id="A0A6L6Q979"/>
<dbReference type="EMBL" id="WNLA01000029">
    <property type="protein sequence ID" value="MTW05772.1"/>
    <property type="molecule type" value="Genomic_DNA"/>
</dbReference>
<accession>A0A6L6Q979</accession>
<sequence length="114" mass="12835">MPYPQPLAFMVRGFFYNSFRLAIVSCSVGAFSVCLLRATLTKERTMQCPFCGDGPMVRETRDMPYEYDGHETVIPNVTGDHCQACGEWMFSDKESDRIAAAMLEFNRSVTAARS</sequence>
<feature type="transmembrane region" description="Helical" evidence="1">
    <location>
        <begin position="20"/>
        <end position="40"/>
    </location>
</feature>
<dbReference type="Gene3D" id="3.10.20.860">
    <property type="match status" value="1"/>
</dbReference>
<keyword evidence="3" id="KW-1185">Reference proteome</keyword>
<dbReference type="CDD" id="cd12870">
    <property type="entry name" value="MqsA"/>
    <property type="match status" value="1"/>
</dbReference>
<keyword evidence="1" id="KW-0812">Transmembrane</keyword>
<dbReference type="InterPro" id="IPR022453">
    <property type="entry name" value="Znf_MqsA-type"/>
</dbReference>
<keyword evidence="1" id="KW-1133">Transmembrane helix</keyword>
<comment type="caution">
    <text evidence="2">The sequence shown here is derived from an EMBL/GenBank/DDBJ whole genome shotgun (WGS) entry which is preliminary data.</text>
</comment>
<evidence type="ECO:0000313" key="2">
    <source>
        <dbReference type="EMBL" id="MTW05772.1"/>
    </source>
</evidence>
<name>A0A6L6Q979_9BURK</name>
<dbReference type="Pfam" id="PF15731">
    <property type="entry name" value="MqsA_antitoxin"/>
    <property type="match status" value="1"/>
</dbReference>
<organism evidence="2 3">
    <name type="scientific">Pseudoduganella ginsengisoli</name>
    <dbReference type="NCBI Taxonomy" id="1462440"/>
    <lineage>
        <taxon>Bacteria</taxon>
        <taxon>Pseudomonadati</taxon>
        <taxon>Pseudomonadota</taxon>
        <taxon>Betaproteobacteria</taxon>
        <taxon>Burkholderiales</taxon>
        <taxon>Oxalobacteraceae</taxon>
        <taxon>Telluria group</taxon>
        <taxon>Pseudoduganella</taxon>
    </lineage>
</organism>
<reference evidence="2 3" key="1">
    <citation type="submission" date="2019-11" db="EMBL/GenBank/DDBJ databases">
        <title>Type strains purchased from KCTC, JCM and DSMZ.</title>
        <authorList>
            <person name="Lu H."/>
        </authorList>
    </citation>
    <scope>NUCLEOTIDE SEQUENCE [LARGE SCALE GENOMIC DNA]</scope>
    <source>
        <strain evidence="2 3">KCTC 42409</strain>
    </source>
</reference>
<dbReference type="OrthoDB" id="7349669at2"/>
<gene>
    <name evidence="2" type="ORF">GM668_27215</name>
</gene>
<dbReference type="Proteomes" id="UP000484015">
    <property type="component" value="Unassembled WGS sequence"/>
</dbReference>
<evidence type="ECO:0000313" key="3">
    <source>
        <dbReference type="Proteomes" id="UP000484015"/>
    </source>
</evidence>
<dbReference type="NCBIfam" id="TIGR03831">
    <property type="entry name" value="YgiT_finger"/>
    <property type="match status" value="1"/>
</dbReference>
<evidence type="ECO:0000256" key="1">
    <source>
        <dbReference type="SAM" id="Phobius"/>
    </source>
</evidence>
<proteinExistence type="predicted"/>
<keyword evidence="1" id="KW-0472">Membrane</keyword>
<protein>
    <submittedName>
        <fullName evidence="2">YgiT-type zinc finger protein</fullName>
    </submittedName>
</protein>